<gene>
    <name evidence="2" type="ORF">VTK73DRAFT_986</name>
</gene>
<keyword evidence="3" id="KW-1185">Reference proteome</keyword>
<comment type="caution">
    <text evidence="2">The sequence shown here is derived from an EMBL/GenBank/DDBJ whole genome shotgun (WGS) entry which is preliminary data.</text>
</comment>
<dbReference type="Pfam" id="PF00583">
    <property type="entry name" value="Acetyltransf_1"/>
    <property type="match status" value="1"/>
</dbReference>
<dbReference type="SUPFAM" id="SSF55729">
    <property type="entry name" value="Acyl-CoA N-acyltransferases (Nat)"/>
    <property type="match status" value="1"/>
</dbReference>
<evidence type="ECO:0000313" key="2">
    <source>
        <dbReference type="EMBL" id="KAL1873441.1"/>
    </source>
</evidence>
<dbReference type="InterPro" id="IPR016181">
    <property type="entry name" value="Acyl_CoA_acyltransferase"/>
</dbReference>
<dbReference type="InterPro" id="IPR000182">
    <property type="entry name" value="GNAT_dom"/>
</dbReference>
<evidence type="ECO:0000313" key="3">
    <source>
        <dbReference type="Proteomes" id="UP001586593"/>
    </source>
</evidence>
<sequence length="222" mass="25621">MVPYPDELKYSFRTERLVLRALEDTEVDRNFVFEFMNDPVTVAIGSPFLLQPVSSGDFGSFKEFAKSTHMLSVACLPPFIKDENGQDTDKRVPPRDVTTLQARDLSPIGIVTIMGKSDDPRHRRASLGIGLLERFTGRGYGGEMIDWALDWAFQWKNMHRISLLVFGNNVNALKLYRKMGFVEEGTDREGMIYNNEWIDMIRFSMLEQEWQKLRGLRKSEKS</sequence>
<accession>A0ABR3XBV1</accession>
<reference evidence="2 3" key="1">
    <citation type="journal article" date="2024" name="Commun. Biol.">
        <title>Comparative genomic analysis of thermophilic fungi reveals convergent evolutionary adaptations and gene losses.</title>
        <authorList>
            <person name="Steindorff A.S."/>
            <person name="Aguilar-Pontes M.V."/>
            <person name="Robinson A.J."/>
            <person name="Andreopoulos B."/>
            <person name="LaButti K."/>
            <person name="Kuo A."/>
            <person name="Mondo S."/>
            <person name="Riley R."/>
            <person name="Otillar R."/>
            <person name="Haridas S."/>
            <person name="Lipzen A."/>
            <person name="Grimwood J."/>
            <person name="Schmutz J."/>
            <person name="Clum A."/>
            <person name="Reid I.D."/>
            <person name="Moisan M.C."/>
            <person name="Butler G."/>
            <person name="Nguyen T.T.M."/>
            <person name="Dewar K."/>
            <person name="Conant G."/>
            <person name="Drula E."/>
            <person name="Henrissat B."/>
            <person name="Hansel C."/>
            <person name="Singer S."/>
            <person name="Hutchinson M.I."/>
            <person name="de Vries R.P."/>
            <person name="Natvig D.O."/>
            <person name="Powell A.J."/>
            <person name="Tsang A."/>
            <person name="Grigoriev I.V."/>
        </authorList>
    </citation>
    <scope>NUCLEOTIDE SEQUENCE [LARGE SCALE GENOMIC DNA]</scope>
    <source>
        <strain evidence="2 3">ATCC 24622</strain>
    </source>
</reference>
<dbReference type="CDD" id="cd04301">
    <property type="entry name" value="NAT_SF"/>
    <property type="match status" value="1"/>
</dbReference>
<dbReference type="PANTHER" id="PTHR43415:SF3">
    <property type="entry name" value="GNAT-FAMILY ACETYLTRANSFERASE"/>
    <property type="match status" value="1"/>
</dbReference>
<proteinExistence type="predicted"/>
<dbReference type="Gene3D" id="3.40.630.30">
    <property type="match status" value="1"/>
</dbReference>
<organism evidence="2 3">
    <name type="scientific">Phialemonium thermophilum</name>
    <dbReference type="NCBI Taxonomy" id="223376"/>
    <lineage>
        <taxon>Eukaryota</taxon>
        <taxon>Fungi</taxon>
        <taxon>Dikarya</taxon>
        <taxon>Ascomycota</taxon>
        <taxon>Pezizomycotina</taxon>
        <taxon>Sordariomycetes</taxon>
        <taxon>Sordariomycetidae</taxon>
        <taxon>Cephalothecales</taxon>
        <taxon>Cephalothecaceae</taxon>
        <taxon>Phialemonium</taxon>
    </lineage>
</organism>
<dbReference type="EMBL" id="JAZHXJ010000122">
    <property type="protein sequence ID" value="KAL1873441.1"/>
    <property type="molecule type" value="Genomic_DNA"/>
</dbReference>
<evidence type="ECO:0000259" key="1">
    <source>
        <dbReference type="PROSITE" id="PS51186"/>
    </source>
</evidence>
<feature type="domain" description="N-acetyltransferase" evidence="1">
    <location>
        <begin position="48"/>
        <end position="199"/>
    </location>
</feature>
<dbReference type="PROSITE" id="PS51186">
    <property type="entry name" value="GNAT"/>
    <property type="match status" value="1"/>
</dbReference>
<protein>
    <recommendedName>
        <fullName evidence="1">N-acetyltransferase domain-containing protein</fullName>
    </recommendedName>
</protein>
<name>A0ABR3XBV1_9PEZI</name>
<dbReference type="Proteomes" id="UP001586593">
    <property type="component" value="Unassembled WGS sequence"/>
</dbReference>
<dbReference type="PANTHER" id="PTHR43415">
    <property type="entry name" value="SPERMIDINE N(1)-ACETYLTRANSFERASE"/>
    <property type="match status" value="1"/>
</dbReference>